<keyword evidence="3" id="KW-0547">Nucleotide-binding</keyword>
<keyword evidence="6" id="KW-0347">Helicase</keyword>
<sequence length="1210" mass="133351">MFFDDSKPPTTIIMYEKSLPCGALGMSPHVVSSSGMLQVDLVETDHDLQNSMIDDQHMNHSSRLEHYQDQPVYHPYHDSSNGKRSGDEEFGFQQEKRPRLMMLNSFHDSSVITVDCRGRSSSMEDEDDDDDDDDDGGHGFCGSHFCTNVVGVALPGDDSSMADCSTSGGDLGDSLMLRDFPHPRHVCVMFPFTSPPCLSNSSHCNKCWCYSCEEVAPCLLWGTGLHKTDHCNATVSSWLWLKNKVQQNESSSVDEATAGGLMTTSVSARPSSMSGFSHGLYGPASFCSLPLCGSLEDADNCPLTLHEESADTDSCFPSCSPTSSITFAHSRPRSDPSTDSHCFEFGTIQIPLKTRYSDKSLEDLMTAFDKFSLELFAHTLGDQGKPTQLQYVQVMARDAASLSKYHALVDELLLNEAQGQLQVIVSVIPECEFAAVGSAQVRTFLRKERVDDVLVLREILATLFPDADGLLTHLERVDELRRWAETSDEWTTFAGLLRDLKSNDYDEASQPIGLTVPLRPYQRQSLQFMLDAEQTDGGLLSVNYRMLPPAPSGAGLSLLYSGSLNHLIADDDRRLDGAGAALSSDVRGGFLCEEMGLGKTIEILALILANPCPLDQCAPGSSKGTLVVCPVSIVGQWANEVKSKLAANLSIYMYHGSKRIRDPKKLAKFDIVITTYATLGSDFSKATQATRHGSGFAEQFCPLLTVNWWRVVLDESHTVKDPAPLHSRACARLQADRRWCCTGTPINTSIYDLYGQFLFLKLEPLDNKSTFRKRIGRPYERQCKSDDQTVLLWTLNKIMIRHTKQQKFNGRELLRLPPKTEQDIAVTFTTDERRAYEAVYQHVIHKFEQFRCWGPTVVSKNILQIMSLLLPLRRLCSGGFVSHFELSMSKQDVGSSPAGPSDPLPGALPLSPTLETPPDNMEGECGICFELMECPTKTPCGHWFCCECVMSSLGTGSQGVCSVCASPVAASQLVTPPPKQKLAALIPLMDPASVTSPTRSANSSEDAGDPAQGVHINSKLKTLLADLTKVREEHDGAKVLIFSQFMQTIAWLKTEFKKQGINYRFISGDMPMKKRAQAIEAFQKDPPTTVFLLSIRTGAVGITLTAASHVYMLEPCLNPALEEQAVGRCWRMGQERPVVIKRLYVEKSVEANILKLLRSRVSSASTTASQAANSTNRPAKNSKNGVADVAGCIRTDKQNLRLNEFEILFS</sequence>
<evidence type="ECO:0000313" key="15">
    <source>
        <dbReference type="Proteomes" id="UP001497444"/>
    </source>
</evidence>
<dbReference type="InterPro" id="IPR001841">
    <property type="entry name" value="Znf_RING"/>
</dbReference>
<dbReference type="SMART" id="SM00184">
    <property type="entry name" value="RING"/>
    <property type="match status" value="1"/>
</dbReference>
<dbReference type="InterPro" id="IPR027417">
    <property type="entry name" value="P-loop_NTPase"/>
</dbReference>
<evidence type="ECO:0000256" key="1">
    <source>
        <dbReference type="ARBA" id="ARBA00008438"/>
    </source>
</evidence>
<dbReference type="Pfam" id="PF00176">
    <property type="entry name" value="SNF2-rel_dom"/>
    <property type="match status" value="1"/>
</dbReference>
<dbReference type="CDD" id="cd18793">
    <property type="entry name" value="SF2_C_SNF"/>
    <property type="match status" value="1"/>
</dbReference>
<dbReference type="PROSITE" id="PS00518">
    <property type="entry name" value="ZF_RING_1"/>
    <property type="match status" value="1"/>
</dbReference>
<dbReference type="Gene3D" id="3.40.50.10810">
    <property type="entry name" value="Tandem AAA-ATPase domain"/>
    <property type="match status" value="1"/>
</dbReference>
<dbReference type="PANTHER" id="PTHR45626">
    <property type="entry name" value="TRANSCRIPTION TERMINATION FACTOR 2-RELATED"/>
    <property type="match status" value="1"/>
</dbReference>
<evidence type="ECO:0000256" key="4">
    <source>
        <dbReference type="ARBA" id="ARBA00022771"/>
    </source>
</evidence>
<gene>
    <name evidence="14" type="ORF">CSSPJE1EN1_LOCUS18343</name>
</gene>
<dbReference type="PANTHER" id="PTHR45626:SF38">
    <property type="entry name" value="DEAD-BOX PROTEIN"/>
    <property type="match status" value="1"/>
</dbReference>
<dbReference type="Proteomes" id="UP001497444">
    <property type="component" value="Chromosome 5"/>
</dbReference>
<evidence type="ECO:0000256" key="8">
    <source>
        <dbReference type="ARBA" id="ARBA00022840"/>
    </source>
</evidence>
<dbReference type="PROSITE" id="PS51194">
    <property type="entry name" value="HELICASE_CTER"/>
    <property type="match status" value="1"/>
</dbReference>
<keyword evidence="15" id="KW-1185">Reference proteome</keyword>
<evidence type="ECO:0000259" key="12">
    <source>
        <dbReference type="PROSITE" id="PS51192"/>
    </source>
</evidence>
<dbReference type="InterPro" id="IPR001650">
    <property type="entry name" value="Helicase_C-like"/>
</dbReference>
<dbReference type="Gene3D" id="3.30.40.10">
    <property type="entry name" value="Zinc/RING finger domain, C3HC4 (zinc finger)"/>
    <property type="match status" value="1"/>
</dbReference>
<reference evidence="14" key="1">
    <citation type="submission" date="2024-02" db="EMBL/GenBank/DDBJ databases">
        <authorList>
            <consortium name="ELIXIR-Norway"/>
            <consortium name="Elixir Norway"/>
        </authorList>
    </citation>
    <scope>NUCLEOTIDE SEQUENCE</scope>
</reference>
<keyword evidence="8" id="KW-0067">ATP-binding</keyword>
<name>A0ABP0X3H3_9BRYO</name>
<keyword evidence="5" id="KW-0378">Hydrolase</keyword>
<evidence type="ECO:0000259" key="11">
    <source>
        <dbReference type="PROSITE" id="PS50089"/>
    </source>
</evidence>
<feature type="domain" description="RING-type" evidence="11">
    <location>
        <begin position="925"/>
        <end position="964"/>
    </location>
</feature>
<dbReference type="InterPro" id="IPR017907">
    <property type="entry name" value="Znf_RING_CS"/>
</dbReference>
<evidence type="ECO:0000256" key="5">
    <source>
        <dbReference type="ARBA" id="ARBA00022801"/>
    </source>
</evidence>
<feature type="compositionally biased region" description="Polar residues" evidence="10">
    <location>
        <begin position="994"/>
        <end position="1005"/>
    </location>
</feature>
<dbReference type="SMART" id="SM00490">
    <property type="entry name" value="HELICc"/>
    <property type="match status" value="1"/>
</dbReference>
<evidence type="ECO:0000256" key="10">
    <source>
        <dbReference type="SAM" id="MobiDB-lite"/>
    </source>
</evidence>
<feature type="region of interest" description="Disordered" evidence="10">
    <location>
        <begin position="891"/>
        <end position="915"/>
    </location>
</feature>
<dbReference type="SUPFAM" id="SSF57850">
    <property type="entry name" value="RING/U-box"/>
    <property type="match status" value="1"/>
</dbReference>
<evidence type="ECO:0000256" key="7">
    <source>
        <dbReference type="ARBA" id="ARBA00022833"/>
    </source>
</evidence>
<feature type="region of interest" description="Disordered" evidence="10">
    <location>
        <begin position="72"/>
        <end position="91"/>
    </location>
</feature>
<dbReference type="InterPro" id="IPR049730">
    <property type="entry name" value="SNF2/RAD54-like_C"/>
</dbReference>
<feature type="region of interest" description="Disordered" evidence="10">
    <location>
        <begin position="994"/>
        <end position="1013"/>
    </location>
</feature>
<proteinExistence type="inferred from homology"/>
<dbReference type="InterPro" id="IPR050628">
    <property type="entry name" value="SNF2_RAD54_helicase_TF"/>
</dbReference>
<feature type="compositionally biased region" description="Basic and acidic residues" evidence="10">
    <location>
        <begin position="75"/>
        <end position="87"/>
    </location>
</feature>
<evidence type="ECO:0000259" key="13">
    <source>
        <dbReference type="PROSITE" id="PS51194"/>
    </source>
</evidence>
<evidence type="ECO:0008006" key="16">
    <source>
        <dbReference type="Google" id="ProtNLM"/>
    </source>
</evidence>
<dbReference type="InterPro" id="IPR014001">
    <property type="entry name" value="Helicase_ATP-bd"/>
</dbReference>
<evidence type="ECO:0000256" key="3">
    <source>
        <dbReference type="ARBA" id="ARBA00022741"/>
    </source>
</evidence>
<dbReference type="EMBL" id="OZ020100">
    <property type="protein sequence ID" value="CAK9272865.1"/>
    <property type="molecule type" value="Genomic_DNA"/>
</dbReference>
<dbReference type="SUPFAM" id="SSF52540">
    <property type="entry name" value="P-loop containing nucleoside triphosphate hydrolases"/>
    <property type="match status" value="2"/>
</dbReference>
<evidence type="ECO:0000256" key="6">
    <source>
        <dbReference type="ARBA" id="ARBA00022806"/>
    </source>
</evidence>
<evidence type="ECO:0000313" key="14">
    <source>
        <dbReference type="EMBL" id="CAK9272865.1"/>
    </source>
</evidence>
<evidence type="ECO:0000256" key="9">
    <source>
        <dbReference type="PROSITE-ProRule" id="PRU00175"/>
    </source>
</evidence>
<dbReference type="PROSITE" id="PS51192">
    <property type="entry name" value="HELICASE_ATP_BIND_1"/>
    <property type="match status" value="1"/>
</dbReference>
<dbReference type="InterPro" id="IPR013083">
    <property type="entry name" value="Znf_RING/FYVE/PHD"/>
</dbReference>
<dbReference type="CDD" id="cd18008">
    <property type="entry name" value="DEXDc_SHPRH-like"/>
    <property type="match status" value="1"/>
</dbReference>
<dbReference type="InterPro" id="IPR038718">
    <property type="entry name" value="SNF2-like_sf"/>
</dbReference>
<comment type="similarity">
    <text evidence="1">Belongs to the SNF2/RAD54 helicase family. RAD16 subfamily.</text>
</comment>
<keyword evidence="7" id="KW-0862">Zinc</keyword>
<keyword evidence="2" id="KW-0479">Metal-binding</keyword>
<evidence type="ECO:0000256" key="2">
    <source>
        <dbReference type="ARBA" id="ARBA00022723"/>
    </source>
</evidence>
<feature type="domain" description="Helicase C-terminal" evidence="13">
    <location>
        <begin position="1022"/>
        <end position="1175"/>
    </location>
</feature>
<dbReference type="InterPro" id="IPR000330">
    <property type="entry name" value="SNF2_N"/>
</dbReference>
<keyword evidence="4 9" id="KW-0863">Zinc-finger</keyword>
<dbReference type="PROSITE" id="PS50089">
    <property type="entry name" value="ZF_RING_2"/>
    <property type="match status" value="1"/>
</dbReference>
<accession>A0ABP0X3H3</accession>
<feature type="domain" description="Helicase ATP-binding" evidence="12">
    <location>
        <begin position="580"/>
        <end position="763"/>
    </location>
</feature>
<protein>
    <recommendedName>
        <fullName evidence="16">DNA repair protein RAD5</fullName>
    </recommendedName>
</protein>
<organism evidence="14 15">
    <name type="scientific">Sphagnum jensenii</name>
    <dbReference type="NCBI Taxonomy" id="128206"/>
    <lineage>
        <taxon>Eukaryota</taxon>
        <taxon>Viridiplantae</taxon>
        <taxon>Streptophyta</taxon>
        <taxon>Embryophyta</taxon>
        <taxon>Bryophyta</taxon>
        <taxon>Sphagnophytina</taxon>
        <taxon>Sphagnopsida</taxon>
        <taxon>Sphagnales</taxon>
        <taxon>Sphagnaceae</taxon>
        <taxon>Sphagnum</taxon>
    </lineage>
</organism>
<dbReference type="Pfam" id="PF00271">
    <property type="entry name" value="Helicase_C"/>
    <property type="match status" value="1"/>
</dbReference>
<dbReference type="SMART" id="SM00487">
    <property type="entry name" value="DEXDc"/>
    <property type="match status" value="1"/>
</dbReference>
<dbReference type="Gene3D" id="3.40.50.300">
    <property type="entry name" value="P-loop containing nucleotide triphosphate hydrolases"/>
    <property type="match status" value="1"/>
</dbReference>